<dbReference type="Pfam" id="PF12680">
    <property type="entry name" value="SnoaL_2"/>
    <property type="match status" value="1"/>
</dbReference>
<organism evidence="2 3">
    <name type="scientific">Halomonas cerina</name>
    <dbReference type="NCBI Taxonomy" id="447424"/>
    <lineage>
        <taxon>Bacteria</taxon>
        <taxon>Pseudomonadati</taxon>
        <taxon>Pseudomonadota</taxon>
        <taxon>Gammaproteobacteria</taxon>
        <taxon>Oceanospirillales</taxon>
        <taxon>Halomonadaceae</taxon>
        <taxon>Halomonas</taxon>
    </lineage>
</organism>
<reference evidence="2 3" key="1">
    <citation type="submission" date="2020-08" db="EMBL/GenBank/DDBJ databases">
        <title>Genomic Encyclopedia of Type Strains, Phase III (KMG-III): the genomes of soil and plant-associated and newly described type strains.</title>
        <authorList>
            <person name="Whitman W."/>
        </authorList>
    </citation>
    <scope>NUCLEOTIDE SEQUENCE [LARGE SCALE GENOMIC DNA]</scope>
    <source>
        <strain evidence="2 3">CECT 7282</strain>
    </source>
</reference>
<dbReference type="SUPFAM" id="SSF54427">
    <property type="entry name" value="NTF2-like"/>
    <property type="match status" value="1"/>
</dbReference>
<accession>A0A839VH22</accession>
<dbReference type="Proteomes" id="UP000547614">
    <property type="component" value="Unassembled WGS sequence"/>
</dbReference>
<keyword evidence="3" id="KW-1185">Reference proteome</keyword>
<feature type="domain" description="SnoaL-like" evidence="1">
    <location>
        <begin position="12"/>
        <end position="108"/>
    </location>
</feature>
<dbReference type="Gene3D" id="3.10.450.50">
    <property type="match status" value="1"/>
</dbReference>
<dbReference type="EMBL" id="JACHXP010000016">
    <property type="protein sequence ID" value="MBB3191696.1"/>
    <property type="molecule type" value="Genomic_DNA"/>
</dbReference>
<evidence type="ECO:0000259" key="1">
    <source>
        <dbReference type="Pfam" id="PF12680"/>
    </source>
</evidence>
<proteinExistence type="predicted"/>
<dbReference type="RefSeq" id="WP_183326615.1">
    <property type="nucleotide sequence ID" value="NZ_JACHXP010000016.1"/>
</dbReference>
<gene>
    <name evidence="2" type="ORF">FHR94_002961</name>
</gene>
<name>A0A839VH22_9GAMM</name>
<sequence length="146" mass="16549">MSHDPALEAFCAFYKKLDKNCTEKLYRIYTQDVEFVDPLHRINGLPALEGYFRTLYENVTACRFDFHDRLRQGDHAFVTWTMHLAHPRLAGGKEISVEGGSHLVFAGDGSGRARRHQDYFDAGALLYEHLPVIGRLIGAIKRRAGG</sequence>
<evidence type="ECO:0000313" key="3">
    <source>
        <dbReference type="Proteomes" id="UP000547614"/>
    </source>
</evidence>
<dbReference type="InterPro" id="IPR032710">
    <property type="entry name" value="NTF2-like_dom_sf"/>
</dbReference>
<dbReference type="InterPro" id="IPR037401">
    <property type="entry name" value="SnoaL-like"/>
</dbReference>
<protein>
    <recommendedName>
        <fullName evidence="1">SnoaL-like domain-containing protein</fullName>
    </recommendedName>
</protein>
<dbReference type="AlphaFoldDB" id="A0A839VH22"/>
<evidence type="ECO:0000313" key="2">
    <source>
        <dbReference type="EMBL" id="MBB3191696.1"/>
    </source>
</evidence>
<comment type="caution">
    <text evidence="2">The sequence shown here is derived from an EMBL/GenBank/DDBJ whole genome shotgun (WGS) entry which is preliminary data.</text>
</comment>